<dbReference type="EMBL" id="PPTO01000023">
    <property type="protein sequence ID" value="RDB54966.1"/>
    <property type="molecule type" value="Genomic_DNA"/>
</dbReference>
<dbReference type="Gene3D" id="1.10.1370.30">
    <property type="match status" value="1"/>
</dbReference>
<organism evidence="1 2">
    <name type="scientific">Slackia isoflavoniconvertens</name>
    <dbReference type="NCBI Taxonomy" id="572010"/>
    <lineage>
        <taxon>Bacteria</taxon>
        <taxon>Bacillati</taxon>
        <taxon>Actinomycetota</taxon>
        <taxon>Coriobacteriia</taxon>
        <taxon>Eggerthellales</taxon>
        <taxon>Eggerthellaceae</taxon>
        <taxon>Slackia</taxon>
    </lineage>
</organism>
<accession>A0A369L9U5</accession>
<dbReference type="RefSeq" id="WP_181861995.1">
    <property type="nucleotide sequence ID" value="NZ_PPTO01000023.1"/>
</dbReference>
<sequence length="568" mass="62113">MYSAILEGKAATWFRAARTRPRFAAVLILALCALALSACGSGGNGGGEASGSATGEGSSAPVEFEYGNEVEHWSVALPDRSRDSFDEVAYNAALQEFRAAMDGDDASALLNAYDKLERLFADLSSDRALADFDCACAGFDEAAASAYAAKQAAYDSHYQECAQAFMDALESKHGEAFGDHIGEGFSSVLDNSSTMTSESAALRAKRDNLASQYSALVSRDASDAELKRLYVELVNANNAWARSLGYENYVEYVFATEYGRDYTMAEIEAAQDEVAREFVPVYQSYVANVMDDDIDGAFDALDESEETLMANARACVARVSPALGESFDHLVDNGLYDISASEAKVRNSYTVEMAAYNDGCVFVNPNTEVADCAAIVHEFGHFNHMYRVRANSFMPNTVVDVQEIMSQGLELLCYDHYDVLCPGYGDALREYVLFDKLLAVREGFAINEAETRVYREPDLTVDKVDAIWAEVYEKYSWPADENEWLSTSHLFTSPFYYAAYGTSALAALDLFAESRSDYAAAVGTYLRLSELAPETTYCQALREAGLPSYLEKGQVTAFSIRLANALGV</sequence>
<reference evidence="1 2" key="1">
    <citation type="journal article" date="2018" name="Elife">
        <title>Discovery and characterization of a prevalent human gut bacterial enzyme sufficient for the inactivation of a family of plant toxins.</title>
        <authorList>
            <person name="Koppel N."/>
            <person name="Bisanz J.E."/>
            <person name="Pandelia M.E."/>
            <person name="Turnbaugh P.J."/>
            <person name="Balskus E.P."/>
        </authorList>
    </citation>
    <scope>NUCLEOTIDE SEQUENCE [LARGE SCALE GENOMIC DNA]</scope>
    <source>
        <strain evidence="1 2">OB21 GAM31</strain>
    </source>
</reference>
<dbReference type="Proteomes" id="UP000253975">
    <property type="component" value="Unassembled WGS sequence"/>
</dbReference>
<name>A0A369L9U5_9ACTN</name>
<evidence type="ECO:0000313" key="2">
    <source>
        <dbReference type="Proteomes" id="UP000253975"/>
    </source>
</evidence>
<protein>
    <submittedName>
        <fullName evidence="1">Uncharacterized protein</fullName>
    </submittedName>
</protein>
<dbReference type="SUPFAM" id="SSF55486">
    <property type="entry name" value="Metalloproteases ('zincins'), catalytic domain"/>
    <property type="match status" value="1"/>
</dbReference>
<proteinExistence type="predicted"/>
<gene>
    <name evidence="1" type="ORF">C1881_09850</name>
</gene>
<evidence type="ECO:0000313" key="1">
    <source>
        <dbReference type="EMBL" id="RDB54966.1"/>
    </source>
</evidence>
<comment type="caution">
    <text evidence="1">The sequence shown here is derived from an EMBL/GenBank/DDBJ whole genome shotgun (WGS) entry which is preliminary data.</text>
</comment>
<dbReference type="AlphaFoldDB" id="A0A369L9U5"/>